<gene>
    <name evidence="6" type="primary">UMODL1</name>
</gene>
<dbReference type="Ensembl" id="ENSPNAT00000005359.2">
    <property type="protein sequence ID" value="ENSPNAP00000005401.1"/>
    <property type="gene ID" value="ENSPNAG00000001841.2"/>
</dbReference>
<accession>A0A3B4C3I3</accession>
<evidence type="ECO:0000256" key="2">
    <source>
        <dbReference type="SAM" id="MobiDB-lite"/>
    </source>
</evidence>
<feature type="region of interest" description="Disordered" evidence="2">
    <location>
        <begin position="779"/>
        <end position="816"/>
    </location>
</feature>
<feature type="transmembrane region" description="Helical" evidence="3">
    <location>
        <begin position="1064"/>
        <end position="1087"/>
    </location>
</feature>
<feature type="region of interest" description="Disordered" evidence="2">
    <location>
        <begin position="150"/>
        <end position="222"/>
    </location>
</feature>
<feature type="signal peptide" evidence="4">
    <location>
        <begin position="1"/>
        <end position="23"/>
    </location>
</feature>
<feature type="region of interest" description="Disordered" evidence="2">
    <location>
        <begin position="459"/>
        <end position="519"/>
    </location>
</feature>
<dbReference type="Proteomes" id="UP001501920">
    <property type="component" value="Chromosome 12"/>
</dbReference>
<comment type="caution">
    <text evidence="1">Lacks conserved residue(s) required for the propagation of feature annotation.</text>
</comment>
<dbReference type="OMA" id="DKDWSHK"/>
<name>A0A3B4C3I3_PYGNA</name>
<feature type="compositionally biased region" description="Polar residues" evidence="2">
    <location>
        <begin position="692"/>
        <end position="715"/>
    </location>
</feature>
<keyword evidence="3" id="KW-0812">Transmembrane</keyword>
<evidence type="ECO:0000256" key="4">
    <source>
        <dbReference type="SAM" id="SignalP"/>
    </source>
</evidence>
<proteinExistence type="predicted"/>
<reference evidence="6" key="3">
    <citation type="submission" date="2025-09" db="UniProtKB">
        <authorList>
            <consortium name="Ensembl"/>
        </authorList>
    </citation>
    <scope>IDENTIFICATION</scope>
</reference>
<dbReference type="OrthoDB" id="10055523at2759"/>
<feature type="region of interest" description="Disordered" evidence="2">
    <location>
        <begin position="535"/>
        <end position="600"/>
    </location>
</feature>
<evidence type="ECO:0000256" key="3">
    <source>
        <dbReference type="SAM" id="Phobius"/>
    </source>
</evidence>
<evidence type="ECO:0000256" key="1">
    <source>
        <dbReference type="PROSITE-ProRule" id="PRU00076"/>
    </source>
</evidence>
<organism evidence="6 7">
    <name type="scientific">Pygocentrus nattereri</name>
    <name type="common">Red-bellied piranha</name>
    <dbReference type="NCBI Taxonomy" id="42514"/>
    <lineage>
        <taxon>Eukaryota</taxon>
        <taxon>Metazoa</taxon>
        <taxon>Chordata</taxon>
        <taxon>Craniata</taxon>
        <taxon>Vertebrata</taxon>
        <taxon>Euteleostomi</taxon>
        <taxon>Actinopterygii</taxon>
        <taxon>Neopterygii</taxon>
        <taxon>Teleostei</taxon>
        <taxon>Ostariophysi</taxon>
        <taxon>Characiformes</taxon>
        <taxon>Characoidei</taxon>
        <taxon>Pygocentrus</taxon>
    </lineage>
</organism>
<protein>
    <recommendedName>
        <fullName evidence="5">EGF-like domain-containing protein</fullName>
    </recommendedName>
</protein>
<feature type="compositionally biased region" description="Polar residues" evidence="2">
    <location>
        <begin position="499"/>
        <end position="519"/>
    </location>
</feature>
<feature type="domain" description="EGF-like" evidence="5">
    <location>
        <begin position="1016"/>
        <end position="1056"/>
    </location>
</feature>
<dbReference type="PROSITE" id="PS50026">
    <property type="entry name" value="EGF_3"/>
    <property type="match status" value="1"/>
</dbReference>
<dbReference type="GO" id="GO:0042541">
    <property type="term" value="P:hemoglobin biosynthetic process"/>
    <property type="evidence" value="ECO:0007669"/>
    <property type="project" value="Ensembl"/>
</dbReference>
<dbReference type="GO" id="GO:0001525">
    <property type="term" value="P:angiogenesis"/>
    <property type="evidence" value="ECO:0007669"/>
    <property type="project" value="Ensembl"/>
</dbReference>
<dbReference type="AlphaFoldDB" id="A0A3B4C3I3"/>
<sequence>MRLFVCLFLFIFTTGNFLSGVRGDCGGKTDVLEERNGSIQYSFAAGLQSNNLTFDETLNDTIDEWPNVTCTWIINAQANQTVWIDVVHVDEDTSLRIHFGNKTVVKEKGALFTGSGRTAVEWSWRNGTKASRRFHLRWNTSEDSWDLAQVPYTHSDSDPVSPSPDAPNRVTRAPDILGFGGVSPSVHTLRGTSVQLGGGVSGSDDKSGTPIPQEGTHNGQEKAGAAISDLAHTVTNTHTDTHTQSTLSYRHVVTHTAPTLALSSARTKLSQLSSHMSAGHYDIAMATRAYLNGESDNAYTVTQTQSLTKKSLAIDPDEQTAMKIYPYLHSGTEGTLPNSTVLKASSHTVRPAESVTDNEASVMVPEVEGLSSVTKSDVSMTTSIDEGVSMVTPNRSYATTLANTPNNRALGTEIDQTSRSSRSTHPNQDISNQRSTSDFNDSVNASGTSAVVAHNQTAFSHQESTSHSEASESPLLRTLTTSREDGEETSIAEHHPHTTFETNTSVGQTTWPTPTVDLTSPRISHTIQSELNTFTQQTSSASLPSSTDQSGSTNHDTNLSSTFVPFMPTTPSDLPQSSTTSVEGPTEEGGNFTLTSHSPNTVRQENTFASSSVPPSIMTTAQVEPTVTQDFTVQGAITTGEAVRNTSEEESDTATSYTESPLGTHLFTEKTLPHTLSPHISPTHTTDVNMATPQSTDFPQTEHSGNEISHPNSSQSGISSGPMIPVSISPSIISETGSMEATHNVTDLPVWTDRNERVTPTTSSPVISLSSAISTAGNIVSSSTPSQWTTSKTPAVNSPLMTTQGAKMTPTPNTNRLTTSKPVLQTHVPTEPTPAAQTSTNSYRSQTASQTPSTALFSQTSQLHPFTQKTDKDWSHKGRIFVMEDQPATIKVETFQVLLQVVLEGNSPSYVGLVEVEPFLHRVAGYQSQQVTWHSGPVLQTVATFRTAETLSWLGKVESLLHEAGLSPLPVEGIFVNGIRVKNITVGGLHTDVCSWLFMCPSGFQCVSSEGNASCTSLCHTEYCKHHGICVHHPGQQPLCQCPVGEDFWFMGQRCDLRMTRQRLVGMCFGVLLAVVLLMAILSYLAVRRFKSMLIQAKVDQTRSSYRRFNHFDELSARFWGRSWPGSEDSLDNPAFTRSDELLHMRALDRTCCYHDDTLSIASTYQDSASHLNTVYPHSSQYHWDLSNYSLADCVVDSGKASDLSVCSWPIEPIQWTPFPLLQQLSRNTASVKASRPRSYCEGMELVDLEKSWTA</sequence>
<dbReference type="GO" id="GO:0016020">
    <property type="term" value="C:membrane"/>
    <property type="evidence" value="ECO:0007669"/>
    <property type="project" value="Ensembl"/>
</dbReference>
<evidence type="ECO:0000313" key="7">
    <source>
        <dbReference type="Proteomes" id="UP001501920"/>
    </source>
</evidence>
<feature type="chain" id="PRO_5017201554" description="EGF-like domain-containing protein" evidence="4">
    <location>
        <begin position="24"/>
        <end position="1255"/>
    </location>
</feature>
<feature type="compositionally biased region" description="Polar residues" evidence="2">
    <location>
        <begin position="535"/>
        <end position="583"/>
    </location>
</feature>
<reference evidence="6" key="2">
    <citation type="submission" date="2025-08" db="UniProtKB">
        <authorList>
            <consortium name="Ensembl"/>
        </authorList>
    </citation>
    <scope>IDENTIFICATION</scope>
</reference>
<keyword evidence="3" id="KW-0472">Membrane</keyword>
<dbReference type="GeneTree" id="ENSGT00730000110943"/>
<keyword evidence="1" id="KW-0245">EGF-like domain</keyword>
<dbReference type="GO" id="GO:0030218">
    <property type="term" value="P:erythrocyte differentiation"/>
    <property type="evidence" value="ECO:0007669"/>
    <property type="project" value="Ensembl"/>
</dbReference>
<dbReference type="InterPro" id="IPR000742">
    <property type="entry name" value="EGF"/>
</dbReference>
<keyword evidence="7" id="KW-1185">Reference proteome</keyword>
<evidence type="ECO:0000313" key="6">
    <source>
        <dbReference type="Ensembl" id="ENSPNAP00000005401.1"/>
    </source>
</evidence>
<reference evidence="6 7" key="1">
    <citation type="submission" date="2020-10" db="EMBL/GenBank/DDBJ databases">
        <title>Pygocentrus nattereri (red-bellied piranha) genome, fPygNat1, primary haplotype.</title>
        <authorList>
            <person name="Myers G."/>
            <person name="Meyer A."/>
            <person name="Karagic N."/>
            <person name="Pippel M."/>
            <person name="Winkler S."/>
            <person name="Tracey A."/>
            <person name="Wood J."/>
            <person name="Formenti G."/>
            <person name="Howe K."/>
            <person name="Fedrigo O."/>
            <person name="Jarvis E.D."/>
        </authorList>
    </citation>
    <scope>NUCLEOTIDE SEQUENCE [LARGE SCALE GENOMIC DNA]</scope>
</reference>
<evidence type="ECO:0000259" key="5">
    <source>
        <dbReference type="PROSITE" id="PS50026"/>
    </source>
</evidence>
<feature type="region of interest" description="Disordered" evidence="2">
    <location>
        <begin position="398"/>
        <end position="444"/>
    </location>
</feature>
<keyword evidence="3" id="KW-1133">Transmembrane helix</keyword>
<feature type="region of interest" description="Disordered" evidence="2">
    <location>
        <begin position="692"/>
        <end position="721"/>
    </location>
</feature>
<keyword evidence="4" id="KW-0732">Signal</keyword>